<name>A0A0U3E4K7_9CAUD</name>
<evidence type="ECO:0000313" key="2">
    <source>
        <dbReference type="Proteomes" id="UP000224832"/>
    </source>
</evidence>
<proteinExistence type="predicted"/>
<sequence>MHIENPHKSLVLSFSPNGEVSGLHIDKFDLGFLGRKEIRRATEILFREKEQDWEIVVLDEFGTRVSGWALQKGFTSYERARDVEVAWLNLCRLNHVEWSSQAGGNYLHQAIKQVCG</sequence>
<accession>A0A0U3E4K7</accession>
<reference evidence="1 2" key="1">
    <citation type="submission" date="2015-12" db="EMBL/GenBank/DDBJ databases">
        <title>In silico genomic study of Pseudomonas phage SM1.</title>
        <authorList>
            <person name="Zawawi N.A.M."/>
            <person name="Mat-Arip Y."/>
            <person name="Wan-Jauhari W.K."/>
            <person name="Fauzi A.A."/>
            <person name="Yee F.J."/>
        </authorList>
    </citation>
    <scope>NUCLEOTIDE SEQUENCE [LARGE SCALE GENOMIC DNA]</scope>
</reference>
<keyword evidence="2" id="KW-1185">Reference proteome</keyword>
<protein>
    <submittedName>
        <fullName evidence="1">Uncharacterized protein</fullName>
    </submittedName>
</protein>
<dbReference type="Proteomes" id="UP000224832">
    <property type="component" value="Segment"/>
</dbReference>
<organism evidence="1 2">
    <name type="scientific">Pseudomonas phage SM1</name>
    <dbReference type="NCBI Taxonomy" id="1772332"/>
    <lineage>
        <taxon>Viruses</taxon>
        <taxon>Duplodnaviria</taxon>
        <taxon>Heunggongvirae</taxon>
        <taxon>Uroviricota</taxon>
        <taxon>Caudoviricetes</taxon>
        <taxon>Samunavirus</taxon>
        <taxon>Samunavirus SM1</taxon>
    </lineage>
</organism>
<gene>
    <name evidence="1" type="ORF">SM1_031</name>
</gene>
<evidence type="ECO:0000313" key="1">
    <source>
        <dbReference type="EMBL" id="ALT58024.1"/>
    </source>
</evidence>
<dbReference type="EMBL" id="KU245542">
    <property type="protein sequence ID" value="ALT58024.1"/>
    <property type="molecule type" value="Genomic_DNA"/>
</dbReference>